<feature type="compositionally biased region" description="Basic and acidic residues" evidence="1">
    <location>
        <begin position="38"/>
        <end position="49"/>
    </location>
</feature>
<dbReference type="AlphaFoldDB" id="X0UQC8"/>
<feature type="region of interest" description="Disordered" evidence="1">
    <location>
        <begin position="1"/>
        <end position="49"/>
    </location>
</feature>
<evidence type="ECO:0000313" key="3">
    <source>
        <dbReference type="EMBL" id="GAG02478.1"/>
    </source>
</evidence>
<feature type="transmembrane region" description="Helical" evidence="2">
    <location>
        <begin position="137"/>
        <end position="159"/>
    </location>
</feature>
<organism evidence="3">
    <name type="scientific">marine sediment metagenome</name>
    <dbReference type="NCBI Taxonomy" id="412755"/>
    <lineage>
        <taxon>unclassified sequences</taxon>
        <taxon>metagenomes</taxon>
        <taxon>ecological metagenomes</taxon>
    </lineage>
</organism>
<keyword evidence="2" id="KW-0472">Membrane</keyword>
<feature type="compositionally biased region" description="Basic and acidic residues" evidence="1">
    <location>
        <begin position="11"/>
        <end position="22"/>
    </location>
</feature>
<keyword evidence="2" id="KW-1133">Transmembrane helix</keyword>
<proteinExistence type="predicted"/>
<dbReference type="EMBL" id="BARS01022654">
    <property type="protein sequence ID" value="GAG02478.1"/>
    <property type="molecule type" value="Genomic_DNA"/>
</dbReference>
<evidence type="ECO:0000256" key="1">
    <source>
        <dbReference type="SAM" id="MobiDB-lite"/>
    </source>
</evidence>
<feature type="non-terminal residue" evidence="3">
    <location>
        <position position="1"/>
    </location>
</feature>
<evidence type="ECO:0000256" key="2">
    <source>
        <dbReference type="SAM" id="Phobius"/>
    </source>
</evidence>
<feature type="transmembrane region" description="Helical" evidence="2">
    <location>
        <begin position="113"/>
        <end position="131"/>
    </location>
</feature>
<keyword evidence="2" id="KW-0812">Transmembrane</keyword>
<comment type="caution">
    <text evidence="3">The sequence shown here is derived from an EMBL/GenBank/DDBJ whole genome shotgun (WGS) entry which is preliminary data.</text>
</comment>
<feature type="non-terminal residue" evidence="3">
    <location>
        <position position="270"/>
    </location>
</feature>
<sequence length="270" mass="30112">GDVVIDTSIKSQEEQDKLDLKEQQQSSKRNRKRRRKRQSLEEKAASAAEKRLLQQAKDEDWLANDQKRERQEEIADRRHRFSRRKRVRQVRARTEADLEKDRIDRERTTSRRMMGIAGIATAATMPISGFTPLTIGFASMSGVGFGAGAAVAVMGRAAFDASKALNKWQDELIESAKSIGAVTDRFKELDARQQARGIIQGAIASNQATERMEAWSKSLEDGTNVMRDFNLTWGAIRNSFSTSTANFLNTLTKGVGSKTLHRIAGQVLGG</sequence>
<accession>X0UQC8</accession>
<protein>
    <submittedName>
        <fullName evidence="3">Uncharacterized protein</fullName>
    </submittedName>
</protein>
<gene>
    <name evidence="3" type="ORF">S01H1_36186</name>
</gene>
<feature type="compositionally biased region" description="Basic residues" evidence="1">
    <location>
        <begin position="28"/>
        <end position="37"/>
    </location>
</feature>
<reference evidence="3" key="1">
    <citation type="journal article" date="2014" name="Front. Microbiol.">
        <title>High frequency of phylogenetically diverse reductive dehalogenase-homologous genes in deep subseafloor sedimentary metagenomes.</title>
        <authorList>
            <person name="Kawai M."/>
            <person name="Futagami T."/>
            <person name="Toyoda A."/>
            <person name="Takaki Y."/>
            <person name="Nishi S."/>
            <person name="Hori S."/>
            <person name="Arai W."/>
            <person name="Tsubouchi T."/>
            <person name="Morono Y."/>
            <person name="Uchiyama I."/>
            <person name="Ito T."/>
            <person name="Fujiyama A."/>
            <person name="Inagaki F."/>
            <person name="Takami H."/>
        </authorList>
    </citation>
    <scope>NUCLEOTIDE SEQUENCE</scope>
    <source>
        <strain evidence="3">Expedition CK06-06</strain>
    </source>
</reference>
<name>X0UQC8_9ZZZZ</name>